<evidence type="ECO:0000256" key="5">
    <source>
        <dbReference type="ARBA" id="ARBA00023136"/>
    </source>
</evidence>
<evidence type="ECO:0000256" key="4">
    <source>
        <dbReference type="ARBA" id="ARBA00022989"/>
    </source>
</evidence>
<feature type="transmembrane region" description="Helical" evidence="6">
    <location>
        <begin position="733"/>
        <end position="752"/>
    </location>
</feature>
<dbReference type="PANTHER" id="PTHR30071:SF1">
    <property type="entry name" value="CYTOCHROME B_B6 PROTEIN-RELATED"/>
    <property type="match status" value="1"/>
</dbReference>
<dbReference type="Proteomes" id="UP000219559">
    <property type="component" value="Unassembled WGS sequence"/>
</dbReference>
<feature type="transmembrane region" description="Helical" evidence="6">
    <location>
        <begin position="431"/>
        <end position="450"/>
    </location>
</feature>
<feature type="domain" description="Cytochrome c assembly protein" evidence="7">
    <location>
        <begin position="795"/>
        <end position="999"/>
    </location>
</feature>
<sequence>MGKLYRFFSSSSLALLLLLVFAIAMGTATFIENDFGIATSWKLIYNAFWFELVMLGLGLCFLFIIPKYRLWRRDKWAVLLFHLAFILILIGAAVTRYHAESGLMRIREGAQSNWLISDAEYLQVTIKGGDQNKTLKKKLEFSPLGDNEFSLSSDYYGTPLTVSFADFIADAAVELVEDAEHGEPLLEMVVSDGNEKTTLILKEGEVEALGDHGHKVGFATSDTTAVDIRATESGFSLYSPVVLDFFTMSTQTAGKIKPDRLQQMELKSLYRWHDVSFVPNRYFEKGKIDLVSASEKPKENDPTRDDVLKVNVQLGDTQKEATLLYRKGFLPAAHSLDFGDTQVELAFGSDSIPLPFALKLTDFQLERYPGSSSPSSYASEVEIIDGGQHTPYRIYMNHVLDHKGYRFFQASYDTDEQGTVLAVNRDALGTWITYVGYFLMSLGMFFTLFGKTSRFRFIHNKLKKLQKQSQRAAVLLLLGIGVSAVSAQSPTDSLAVTPINEIHAEAFGRLFVQDLDGRIKPINSLASEFLRKLSGRPYLNYEDQRWDANQVFLAMHAEPNAWKHIPLIKMDPEKGGELLQDIQQHANGLSAFSDFLGANGAYLLAEAVEKANQKKPALRSERDKELIKVDERFNIMFNVLSGNYLKVFPNKNDANDSWFTHTHHFEDFPAEDAQFAQGILPLYFRDVLNQDYAAAYEKLNYIAVYQNTLAAHIVPSEAKLNAEIWYNKLNLNFWMFQIFFTLGALLLILSIVKVLVQKKGVDTLWFVGFLGIFIAFLAFTGNLILRWYISGHAPWSNGYEMLVFVAWCLALSGLLTHRSSVFILPLATLFSGALLFVSYLDWLNPEITNLMPVLKSYWLKIHVATIVSSYAPLALGALLGLMALVLIALQNPKNHQRLQKHILELTYMNELLLTIGLFLLAIGTFLGGVWANESWGRYWAWDPKETWALISVIVYAIVLHLRFVPKLNNALTFNTASMWAFWSIIMTSFGVNYYLTGLHSYATGDPVPIPTFIYVLAGIMLALTVLAVARHRKQRV</sequence>
<dbReference type="Pfam" id="PF01578">
    <property type="entry name" value="Cytochrom_C_asm"/>
    <property type="match status" value="1"/>
</dbReference>
<protein>
    <submittedName>
        <fullName evidence="9">Cytochrome C biogenesis protein</fullName>
    </submittedName>
</protein>
<evidence type="ECO:0000313" key="9">
    <source>
        <dbReference type="EMBL" id="PCE66647.1"/>
    </source>
</evidence>
<evidence type="ECO:0000259" key="7">
    <source>
        <dbReference type="Pfam" id="PF01578"/>
    </source>
</evidence>
<comment type="caution">
    <text evidence="9">The sequence shown here is derived from an EMBL/GenBank/DDBJ whole genome shotgun (WGS) entry which is preliminary data.</text>
</comment>
<organism evidence="9 10">
    <name type="scientific">Sediminicola luteus</name>
    <dbReference type="NCBI Taxonomy" id="319238"/>
    <lineage>
        <taxon>Bacteria</taxon>
        <taxon>Pseudomonadati</taxon>
        <taxon>Bacteroidota</taxon>
        <taxon>Flavobacteriia</taxon>
        <taxon>Flavobacteriales</taxon>
        <taxon>Flavobacteriaceae</taxon>
        <taxon>Sediminicola</taxon>
    </lineage>
</organism>
<keyword evidence="4 6" id="KW-1133">Transmembrane helix</keyword>
<feature type="transmembrane region" description="Helical" evidence="6">
    <location>
        <begin position="822"/>
        <end position="843"/>
    </location>
</feature>
<gene>
    <name evidence="9" type="ORF">B7P33_04960</name>
</gene>
<proteinExistence type="predicted"/>
<evidence type="ECO:0000313" key="10">
    <source>
        <dbReference type="Proteomes" id="UP000219559"/>
    </source>
</evidence>
<dbReference type="InterPro" id="IPR045062">
    <property type="entry name" value="Cyt_c_biogenesis_CcsA/CcmC"/>
</dbReference>
<feature type="transmembrane region" description="Helical" evidence="6">
    <location>
        <begin position="795"/>
        <end position="815"/>
    </location>
</feature>
<keyword evidence="10" id="KW-1185">Reference proteome</keyword>
<feature type="transmembrane region" description="Helical" evidence="6">
    <location>
        <begin position="77"/>
        <end position="97"/>
    </location>
</feature>
<feature type="transmembrane region" description="Helical" evidence="6">
    <location>
        <begin position="764"/>
        <end position="789"/>
    </location>
</feature>
<feature type="transmembrane region" description="Helical" evidence="6">
    <location>
        <begin position="946"/>
        <end position="964"/>
    </location>
</feature>
<dbReference type="RefSeq" id="WP_097442168.1">
    <property type="nucleotide sequence ID" value="NZ_NBWU01000001.1"/>
</dbReference>
<feature type="domain" description="ResB-like" evidence="8">
    <location>
        <begin position="346"/>
        <end position="421"/>
    </location>
</feature>
<evidence type="ECO:0000259" key="8">
    <source>
        <dbReference type="Pfam" id="PF05140"/>
    </source>
</evidence>
<reference evidence="9 10" key="1">
    <citation type="submission" date="2017-04" db="EMBL/GenBank/DDBJ databases">
        <title>A new member of the family Flavobacteriaceae isolated from ascidians.</title>
        <authorList>
            <person name="Chen L."/>
        </authorList>
    </citation>
    <scope>NUCLEOTIDE SEQUENCE [LARGE SCALE GENOMIC DNA]</scope>
    <source>
        <strain evidence="9 10">HQA918</strain>
    </source>
</reference>
<evidence type="ECO:0000256" key="2">
    <source>
        <dbReference type="ARBA" id="ARBA00022692"/>
    </source>
</evidence>
<comment type="subcellular location">
    <subcellularLocation>
        <location evidence="1">Membrane</location>
        <topology evidence="1">Multi-pass membrane protein</topology>
    </subcellularLocation>
</comment>
<feature type="transmembrane region" description="Helical" evidence="6">
    <location>
        <begin position="471"/>
        <end position="489"/>
    </location>
</feature>
<dbReference type="PANTHER" id="PTHR30071">
    <property type="entry name" value="HEME EXPORTER PROTEIN C"/>
    <property type="match status" value="1"/>
</dbReference>
<accession>A0A2A4GDH8</accession>
<dbReference type="GO" id="GO:0020037">
    <property type="term" value="F:heme binding"/>
    <property type="evidence" value="ECO:0007669"/>
    <property type="project" value="InterPro"/>
</dbReference>
<feature type="transmembrane region" description="Helical" evidence="6">
    <location>
        <begin position="44"/>
        <end position="65"/>
    </location>
</feature>
<keyword evidence="5 6" id="KW-0472">Membrane</keyword>
<feature type="transmembrane region" description="Helical" evidence="6">
    <location>
        <begin position="1007"/>
        <end position="1029"/>
    </location>
</feature>
<evidence type="ECO:0000256" key="3">
    <source>
        <dbReference type="ARBA" id="ARBA00022748"/>
    </source>
</evidence>
<evidence type="ECO:0000256" key="6">
    <source>
        <dbReference type="SAM" id="Phobius"/>
    </source>
</evidence>
<dbReference type="AlphaFoldDB" id="A0A2A4GDH8"/>
<name>A0A2A4GDH8_9FLAO</name>
<dbReference type="GO" id="GO:0005886">
    <property type="term" value="C:plasma membrane"/>
    <property type="evidence" value="ECO:0007669"/>
    <property type="project" value="TreeGrafter"/>
</dbReference>
<dbReference type="InterPro" id="IPR002541">
    <property type="entry name" value="Cyt_c_assembly"/>
</dbReference>
<feature type="transmembrane region" description="Helical" evidence="6">
    <location>
        <begin position="976"/>
        <end position="995"/>
    </location>
</feature>
<evidence type="ECO:0000256" key="1">
    <source>
        <dbReference type="ARBA" id="ARBA00004141"/>
    </source>
</evidence>
<dbReference type="Pfam" id="PF05140">
    <property type="entry name" value="ResB"/>
    <property type="match status" value="1"/>
</dbReference>
<keyword evidence="3" id="KW-0201">Cytochrome c-type biogenesis</keyword>
<feature type="transmembrane region" description="Helical" evidence="6">
    <location>
        <begin position="863"/>
        <end position="889"/>
    </location>
</feature>
<feature type="transmembrane region" description="Helical" evidence="6">
    <location>
        <begin position="910"/>
        <end position="931"/>
    </location>
</feature>
<keyword evidence="2 6" id="KW-0812">Transmembrane</keyword>
<dbReference type="GO" id="GO:0017004">
    <property type="term" value="P:cytochrome complex assembly"/>
    <property type="evidence" value="ECO:0007669"/>
    <property type="project" value="UniProtKB-KW"/>
</dbReference>
<dbReference type="EMBL" id="NBWU01000001">
    <property type="protein sequence ID" value="PCE66647.1"/>
    <property type="molecule type" value="Genomic_DNA"/>
</dbReference>
<dbReference type="InterPro" id="IPR007816">
    <property type="entry name" value="ResB-like_domain"/>
</dbReference>
<dbReference type="OrthoDB" id="9814290at2"/>